<evidence type="ECO:0000256" key="6">
    <source>
        <dbReference type="RuleBase" id="RU000320"/>
    </source>
</evidence>
<feature type="transmembrane region" description="Helical" evidence="5">
    <location>
        <begin position="38"/>
        <end position="63"/>
    </location>
</feature>
<dbReference type="PANTHER" id="PTHR22773">
    <property type="entry name" value="NADH DEHYDROGENASE"/>
    <property type="match status" value="1"/>
</dbReference>
<comment type="subcellular location">
    <subcellularLocation>
        <location evidence="5">Cell membrane</location>
        <topology evidence="5">Multi-pass membrane protein</topology>
    </subcellularLocation>
    <subcellularLocation>
        <location evidence="1">Endomembrane system</location>
        <topology evidence="1">Multi-pass membrane protein</topology>
    </subcellularLocation>
    <subcellularLocation>
        <location evidence="6">Membrane</location>
        <topology evidence="6">Multi-pass membrane protein</topology>
    </subcellularLocation>
</comment>
<evidence type="ECO:0000313" key="8">
    <source>
        <dbReference type="EMBL" id="CAA9412407.1"/>
    </source>
</evidence>
<feature type="transmembrane region" description="Helical" evidence="5">
    <location>
        <begin position="297"/>
        <end position="316"/>
    </location>
</feature>
<accession>A0A6J4PD14</accession>
<evidence type="ECO:0000256" key="1">
    <source>
        <dbReference type="ARBA" id="ARBA00004127"/>
    </source>
</evidence>
<keyword evidence="5" id="KW-1003">Cell membrane</keyword>
<evidence type="ECO:0000256" key="2">
    <source>
        <dbReference type="ARBA" id="ARBA00022692"/>
    </source>
</evidence>
<dbReference type="GO" id="GO:0008137">
    <property type="term" value="F:NADH dehydrogenase (ubiquinone) activity"/>
    <property type="evidence" value="ECO:0007669"/>
    <property type="project" value="InterPro"/>
</dbReference>
<feature type="transmembrane region" description="Helical" evidence="5">
    <location>
        <begin position="107"/>
        <end position="124"/>
    </location>
</feature>
<feature type="domain" description="NADH:quinone oxidoreductase/Mrp antiporter transmembrane" evidence="7">
    <location>
        <begin position="126"/>
        <end position="408"/>
    </location>
</feature>
<reference evidence="8" key="1">
    <citation type="submission" date="2020-02" db="EMBL/GenBank/DDBJ databases">
        <authorList>
            <person name="Meier V. D."/>
        </authorList>
    </citation>
    <scope>NUCLEOTIDE SEQUENCE</scope>
    <source>
        <strain evidence="8">AVDCRST_MAG55</strain>
    </source>
</reference>
<evidence type="ECO:0000259" key="7">
    <source>
        <dbReference type="Pfam" id="PF00361"/>
    </source>
</evidence>
<dbReference type="GO" id="GO:0012505">
    <property type="term" value="C:endomembrane system"/>
    <property type="evidence" value="ECO:0007669"/>
    <property type="project" value="UniProtKB-SubCell"/>
</dbReference>
<proteinExistence type="inferred from homology"/>
<dbReference type="EC" id="7.1.1.-" evidence="5"/>
<dbReference type="Pfam" id="PF00361">
    <property type="entry name" value="Proton_antipo_M"/>
    <property type="match status" value="1"/>
</dbReference>
<dbReference type="GO" id="GO:0050136">
    <property type="term" value="F:NADH dehydrogenase (quinone) (non-electrogenic) activity"/>
    <property type="evidence" value="ECO:0007669"/>
    <property type="project" value="UniProtKB-UniRule"/>
</dbReference>
<comment type="subunit">
    <text evidence="5">NDH-1 is composed of 14 different subunits. Subunits NuoA, H, J, K, L, M, N constitute the membrane sector of the complex.</text>
</comment>
<keyword evidence="5" id="KW-0874">Quinone</keyword>
<dbReference type="GO" id="GO:0042773">
    <property type="term" value="P:ATP synthesis coupled electron transport"/>
    <property type="evidence" value="ECO:0007669"/>
    <property type="project" value="InterPro"/>
</dbReference>
<protein>
    <recommendedName>
        <fullName evidence="5">NADH-quinone oxidoreductase subunit N</fullName>
        <ecNumber evidence="5">7.1.1.-</ecNumber>
    </recommendedName>
    <alternativeName>
        <fullName evidence="5">NADH dehydrogenase I subunit N</fullName>
    </alternativeName>
    <alternativeName>
        <fullName evidence="5">NDH-1 subunit N</fullName>
    </alternativeName>
</protein>
<comment type="function">
    <text evidence="5">NDH-1 shuttles electrons from NADH, via FMN and iron-sulfur (Fe-S) centers, to quinones in the respiratory chain. The immediate electron acceptor for the enzyme in this species is believed to be a menaquinone. Couples the redox reaction to proton translocation (for every two electrons transferred, four hydrogen ions are translocated across the cytoplasmic membrane), and thus conserves the redox energy in a proton gradient.</text>
</comment>
<sequence length="478" mass="49460">MAVTGQAFVALLPELVAVGFLIGVLMVGVFFQSSVGLVAGLAALGALAVFGSAAGLLAAGFSGEFFGGGFVVDNFALYFKLVVAGSAFFAVLAAARWSGETGDAPEYLTLILSVVLGAILLVSMRDLFGIFVAIELATIPSYAMVAFDRRRRESAEGGMKYLITGVIASSVLLYGIVLIYGVSGSAQLGDVARTFSGSLTPVALLGLVLLLSGFAFKVSAAPFHFWTPDAYQGAPTSAAAFLSVAPKAATFAVLLRILLEGMPEARPTWTAVMAFLAILTMFVGNLAALRQRNVRRMLAYSSVAHSGYILAAFAALQGPGTGQAVEAVLIYSAAYAVMNVGAFLVIDLVGEDAKSFNGLFRSRPALAASMGVFMASLVGIPPFSGFWGKAWIIFSGAQSGSVLVYVVVGALVVNSVLSVPYYFGIIRNMFFEKSTLDAVEPAGGGVLKASVYALALLTALFFLLIVPISALAGGSGLG</sequence>
<dbReference type="AlphaFoldDB" id="A0A6J4PD14"/>
<feature type="transmembrane region" description="Helical" evidence="5">
    <location>
        <begin position="362"/>
        <end position="383"/>
    </location>
</feature>
<feature type="transmembrane region" description="Helical" evidence="5">
    <location>
        <begin position="451"/>
        <end position="472"/>
    </location>
</feature>
<dbReference type="GO" id="GO:0048038">
    <property type="term" value="F:quinone binding"/>
    <property type="evidence" value="ECO:0007669"/>
    <property type="project" value="UniProtKB-KW"/>
</dbReference>
<dbReference type="InterPro" id="IPR010096">
    <property type="entry name" value="NADH-Q_OxRdtase_suN/2"/>
</dbReference>
<comment type="similarity">
    <text evidence="5">Belongs to the complex I subunit 2 family.</text>
</comment>
<keyword evidence="5" id="KW-1278">Translocase</keyword>
<feature type="transmembrane region" description="Helical" evidence="5">
    <location>
        <begin position="403"/>
        <end position="423"/>
    </location>
</feature>
<feature type="transmembrane region" description="Helical" evidence="5">
    <location>
        <begin position="271"/>
        <end position="290"/>
    </location>
</feature>
<evidence type="ECO:0000256" key="4">
    <source>
        <dbReference type="ARBA" id="ARBA00023136"/>
    </source>
</evidence>
<keyword evidence="3 5" id="KW-1133">Transmembrane helix</keyword>
<evidence type="ECO:0000256" key="3">
    <source>
        <dbReference type="ARBA" id="ARBA00022989"/>
    </source>
</evidence>
<feature type="transmembrane region" description="Helical" evidence="5">
    <location>
        <begin position="159"/>
        <end position="182"/>
    </location>
</feature>
<keyword evidence="5" id="KW-0520">NAD</keyword>
<organism evidence="8">
    <name type="scientific">uncultured Rubrobacteraceae bacterium</name>
    <dbReference type="NCBI Taxonomy" id="349277"/>
    <lineage>
        <taxon>Bacteria</taxon>
        <taxon>Bacillati</taxon>
        <taxon>Actinomycetota</taxon>
        <taxon>Rubrobacteria</taxon>
        <taxon>Rubrobacterales</taxon>
        <taxon>Rubrobacteraceae</taxon>
        <taxon>environmental samples</taxon>
    </lineage>
</organism>
<name>A0A6J4PD14_9ACTN</name>
<comment type="catalytic activity">
    <reaction evidence="5">
        <text>a quinone + NADH + 5 H(+)(in) = a quinol + NAD(+) + 4 H(+)(out)</text>
        <dbReference type="Rhea" id="RHEA:57888"/>
        <dbReference type="ChEBI" id="CHEBI:15378"/>
        <dbReference type="ChEBI" id="CHEBI:24646"/>
        <dbReference type="ChEBI" id="CHEBI:57540"/>
        <dbReference type="ChEBI" id="CHEBI:57945"/>
        <dbReference type="ChEBI" id="CHEBI:132124"/>
    </reaction>
</comment>
<feature type="transmembrane region" description="Helical" evidence="5">
    <location>
        <begin position="130"/>
        <end position="147"/>
    </location>
</feature>
<keyword evidence="8" id="KW-0830">Ubiquinone</keyword>
<dbReference type="EMBL" id="CADCUZ010000058">
    <property type="protein sequence ID" value="CAA9412407.1"/>
    <property type="molecule type" value="Genomic_DNA"/>
</dbReference>
<gene>
    <name evidence="5" type="primary">nuoN</name>
    <name evidence="8" type="ORF">AVDCRST_MAG55-1399</name>
</gene>
<dbReference type="NCBIfam" id="TIGR01770">
    <property type="entry name" value="NDH_I_N"/>
    <property type="match status" value="1"/>
</dbReference>
<dbReference type="InterPro" id="IPR001750">
    <property type="entry name" value="ND/Mrp_TM"/>
</dbReference>
<keyword evidence="8" id="KW-0560">Oxidoreductase</keyword>
<feature type="transmembrane region" description="Helical" evidence="5">
    <location>
        <begin position="238"/>
        <end position="259"/>
    </location>
</feature>
<feature type="transmembrane region" description="Helical" evidence="5">
    <location>
        <begin position="328"/>
        <end position="350"/>
    </location>
</feature>
<keyword evidence="2 5" id="KW-0812">Transmembrane</keyword>
<keyword evidence="5" id="KW-0813">Transport</keyword>
<feature type="transmembrane region" description="Helical" evidence="5">
    <location>
        <begin position="6"/>
        <end position="31"/>
    </location>
</feature>
<keyword evidence="4 5" id="KW-0472">Membrane</keyword>
<feature type="transmembrane region" description="Helical" evidence="5">
    <location>
        <begin position="75"/>
        <end position="95"/>
    </location>
</feature>
<dbReference type="HAMAP" id="MF_00445">
    <property type="entry name" value="NDH1_NuoN_1"/>
    <property type="match status" value="1"/>
</dbReference>
<evidence type="ECO:0000256" key="5">
    <source>
        <dbReference type="HAMAP-Rule" id="MF_00445"/>
    </source>
</evidence>
<feature type="transmembrane region" description="Helical" evidence="5">
    <location>
        <begin position="202"/>
        <end position="226"/>
    </location>
</feature>
<dbReference type="GO" id="GO:0005886">
    <property type="term" value="C:plasma membrane"/>
    <property type="evidence" value="ECO:0007669"/>
    <property type="project" value="UniProtKB-SubCell"/>
</dbReference>